<evidence type="ECO:0000313" key="2">
    <source>
        <dbReference type="Proteomes" id="UP000315677"/>
    </source>
</evidence>
<dbReference type="Proteomes" id="UP000315677">
    <property type="component" value="Unassembled WGS sequence"/>
</dbReference>
<name>A0A543DYH3_9PSEU</name>
<reference evidence="1 2" key="1">
    <citation type="submission" date="2019-06" db="EMBL/GenBank/DDBJ databases">
        <title>Sequencing the genomes of 1000 actinobacteria strains.</title>
        <authorList>
            <person name="Klenk H.-P."/>
        </authorList>
    </citation>
    <scope>NUCLEOTIDE SEQUENCE [LARGE SCALE GENOMIC DNA]</scope>
    <source>
        <strain evidence="1 2">DSM 45301</strain>
    </source>
</reference>
<comment type="caution">
    <text evidence="1">The sequence shown here is derived from an EMBL/GenBank/DDBJ whole genome shotgun (WGS) entry which is preliminary data.</text>
</comment>
<gene>
    <name evidence="1" type="ORF">FB558_1142</name>
</gene>
<sequence length="71" mass="7721">MTTTRAERNGRLLFEAAEIITGWPLVRGRLLAAHVPDARGRCRACTSQTRDAPRWPCALAVLAGAVRPTPP</sequence>
<keyword evidence="2" id="KW-1185">Reference proteome</keyword>
<dbReference type="EMBL" id="VFPA01000001">
    <property type="protein sequence ID" value="TQM14380.1"/>
    <property type="molecule type" value="Genomic_DNA"/>
</dbReference>
<accession>A0A543DYH3</accession>
<organism evidence="1 2">
    <name type="scientific">Pseudonocardia kunmingensis</name>
    <dbReference type="NCBI Taxonomy" id="630975"/>
    <lineage>
        <taxon>Bacteria</taxon>
        <taxon>Bacillati</taxon>
        <taxon>Actinomycetota</taxon>
        <taxon>Actinomycetes</taxon>
        <taxon>Pseudonocardiales</taxon>
        <taxon>Pseudonocardiaceae</taxon>
        <taxon>Pseudonocardia</taxon>
    </lineage>
</organism>
<proteinExistence type="predicted"/>
<evidence type="ECO:0000313" key="1">
    <source>
        <dbReference type="EMBL" id="TQM14380.1"/>
    </source>
</evidence>
<dbReference type="OrthoDB" id="3576110at2"/>
<protein>
    <submittedName>
        <fullName evidence="1">Uncharacterized protein</fullName>
    </submittedName>
</protein>
<dbReference type="RefSeq" id="WP_142048763.1">
    <property type="nucleotide sequence ID" value="NZ_VFPA01000001.1"/>
</dbReference>
<dbReference type="AlphaFoldDB" id="A0A543DYH3"/>